<evidence type="ECO:0000256" key="6">
    <source>
        <dbReference type="PROSITE-ProRule" id="PRU01362"/>
    </source>
</evidence>
<evidence type="ECO:0000313" key="8">
    <source>
        <dbReference type="EMBL" id="MDG3495338.1"/>
    </source>
</evidence>
<comment type="similarity">
    <text evidence="6">Belongs to the DarT ADP-ribosyltransferase family.</text>
</comment>
<comment type="caution">
    <text evidence="8">The sequence shown here is derived from an EMBL/GenBank/DDBJ whole genome shotgun (WGS) entry which is preliminary data.</text>
</comment>
<comment type="caution">
    <text evidence="6">Lacks conserved residue(s) required for the propagation of feature annotation.</text>
</comment>
<dbReference type="InterPro" id="IPR029494">
    <property type="entry name" value="DarT"/>
</dbReference>
<evidence type="ECO:0000256" key="4">
    <source>
        <dbReference type="ARBA" id="ARBA00022695"/>
    </source>
</evidence>
<dbReference type="RefSeq" id="WP_009627458.1">
    <property type="nucleotide sequence ID" value="NZ_VBTY01000095.1"/>
</dbReference>
<organism evidence="8 9">
    <name type="scientific">Pseudanabaena catenata USMAC16</name>
    <dbReference type="NCBI Taxonomy" id="1855837"/>
    <lineage>
        <taxon>Bacteria</taxon>
        <taxon>Bacillati</taxon>
        <taxon>Cyanobacteriota</taxon>
        <taxon>Cyanophyceae</taxon>
        <taxon>Pseudanabaenales</taxon>
        <taxon>Pseudanabaenaceae</taxon>
        <taxon>Pseudanabaena</taxon>
    </lineage>
</organism>
<dbReference type="Proteomes" id="UP001152872">
    <property type="component" value="Unassembled WGS sequence"/>
</dbReference>
<dbReference type="GO" id="GO:0003677">
    <property type="term" value="F:DNA binding"/>
    <property type="evidence" value="ECO:0007669"/>
    <property type="project" value="UniProtKB-UniRule"/>
</dbReference>
<feature type="active site" description="Proton acceptor" evidence="6">
    <location>
        <position position="53"/>
    </location>
</feature>
<keyword evidence="5 6" id="KW-0238">DNA-binding</keyword>
<dbReference type="EMBL" id="VBTY01000095">
    <property type="protein sequence ID" value="MDG3495338.1"/>
    <property type="molecule type" value="Genomic_DNA"/>
</dbReference>
<evidence type="ECO:0000256" key="2">
    <source>
        <dbReference type="ARBA" id="ARBA00022676"/>
    </source>
</evidence>
<comment type="catalytic activity">
    <reaction evidence="6">
        <text>a thymidine in DNA + NAD(+) = an N-(ADP-alpha-D-ribosyl)-thymidine in DNA + nicotinamide + H(+)</text>
        <dbReference type="Rhea" id="RHEA:71651"/>
        <dbReference type="Rhea" id="RHEA-COMP:13556"/>
        <dbReference type="Rhea" id="RHEA-COMP:18051"/>
        <dbReference type="ChEBI" id="CHEBI:15378"/>
        <dbReference type="ChEBI" id="CHEBI:17154"/>
        <dbReference type="ChEBI" id="CHEBI:57540"/>
        <dbReference type="ChEBI" id="CHEBI:137386"/>
        <dbReference type="ChEBI" id="CHEBI:191199"/>
    </reaction>
</comment>
<dbReference type="GO" id="GO:0016757">
    <property type="term" value="F:glycosyltransferase activity"/>
    <property type="evidence" value="ECO:0007669"/>
    <property type="project" value="UniProtKB-UniRule"/>
</dbReference>
<evidence type="ECO:0000256" key="3">
    <source>
        <dbReference type="ARBA" id="ARBA00022679"/>
    </source>
</evidence>
<keyword evidence="9" id="KW-1185">Reference proteome</keyword>
<feature type="binding site" evidence="6">
    <location>
        <begin position="12"/>
        <end position="14"/>
    </location>
    <ligand>
        <name>NAD(+)</name>
        <dbReference type="ChEBI" id="CHEBI:57540"/>
    </ligand>
</feature>
<keyword evidence="4 6" id="KW-0548">Nucleotidyltransferase</keyword>
<feature type="domain" description="DarT" evidence="7">
    <location>
        <begin position="8"/>
        <end position="216"/>
    </location>
</feature>
<evidence type="ECO:0000313" key="9">
    <source>
        <dbReference type="Proteomes" id="UP001152872"/>
    </source>
</evidence>
<keyword evidence="2 6" id="KW-0328">Glycosyltransferase</keyword>
<feature type="active site" evidence="6">
    <location>
        <position position="169"/>
    </location>
</feature>
<accession>A0A9X4M7T7</accession>
<gene>
    <name evidence="8" type="ORF">FEV09_12280</name>
</gene>
<name>A0A9X4M7T7_9CYAN</name>
<evidence type="ECO:0000256" key="5">
    <source>
        <dbReference type="ARBA" id="ARBA00023125"/>
    </source>
</evidence>
<dbReference type="PROSITE" id="PS52018">
    <property type="entry name" value="DART"/>
    <property type="match status" value="1"/>
</dbReference>
<proteinExistence type="inferred from homology"/>
<evidence type="ECO:0000256" key="1">
    <source>
        <dbReference type="ARBA" id="ARBA00022649"/>
    </source>
</evidence>
<dbReference type="AlphaFoldDB" id="A0A9X4M7T7"/>
<dbReference type="GO" id="GO:0016779">
    <property type="term" value="F:nucleotidyltransferase activity"/>
    <property type="evidence" value="ECO:0007669"/>
    <property type="project" value="UniProtKB-UniRule"/>
</dbReference>
<dbReference type="Pfam" id="PF14487">
    <property type="entry name" value="DarT"/>
    <property type="match status" value="1"/>
</dbReference>
<protein>
    <submittedName>
        <fullName evidence="8">DUF4433 domain-containing protein</fullName>
    </submittedName>
</protein>
<sequence length="220" mass="24778">MASVPPSPKIYHITHIDNLPNIAANMGLVSDATRIARDLSCSLVGMSTIKERRLKEIEVPCHPKTMVGQYVPFYFCPRSIMLYMLHMGNHPDISYKGGQQPIVHLQADFHKVINWANSNGVSWAFSNGNAGSRLTNFYNHPSKLNEIDWGAVSSSDFRDAKIKEGKQAEFLMFNVFPWTLIEKIGIINSTMATKVKTTLANVAHKPVIAVEPNWYFDSRR</sequence>
<keyword evidence="3 6" id="KW-0808">Transferase</keyword>
<keyword evidence="1 6" id="KW-1277">Toxin-antitoxin system</keyword>
<reference evidence="8" key="1">
    <citation type="submission" date="2019-05" db="EMBL/GenBank/DDBJ databases">
        <title>Whole genome sequencing of Pseudanabaena catenata USMAC16.</title>
        <authorList>
            <person name="Khan Z."/>
            <person name="Omar W.M."/>
            <person name="Convey P."/>
            <person name="Merican F."/>
            <person name="Najimudin N."/>
        </authorList>
    </citation>
    <scope>NUCLEOTIDE SEQUENCE</scope>
    <source>
        <strain evidence="8">USMAC16</strain>
    </source>
</reference>
<evidence type="ECO:0000259" key="7">
    <source>
        <dbReference type="PROSITE" id="PS52018"/>
    </source>
</evidence>
<feature type="binding site" evidence="6">
    <location>
        <position position="53"/>
    </location>
    <ligand>
        <name>NAD(+)</name>
        <dbReference type="ChEBI" id="CHEBI:57540"/>
    </ligand>
</feature>